<dbReference type="NCBIfam" id="NF006003">
    <property type="entry name" value="PRK08133.1"/>
    <property type="match status" value="1"/>
</dbReference>
<dbReference type="CDD" id="cd00614">
    <property type="entry name" value="CGS_like"/>
    <property type="match status" value="1"/>
</dbReference>
<evidence type="ECO:0000256" key="3">
    <source>
        <dbReference type="HAMAP-Rule" id="MF_02056"/>
    </source>
</evidence>
<evidence type="ECO:0000256" key="1">
    <source>
        <dbReference type="ARBA" id="ARBA00001933"/>
    </source>
</evidence>
<dbReference type="SUPFAM" id="SSF53383">
    <property type="entry name" value="PLP-dependent transferases"/>
    <property type="match status" value="1"/>
</dbReference>
<name>A0A246IV66_9BURK</name>
<comment type="cofactor">
    <cofactor evidence="1 3 5">
        <name>pyridoxal 5'-phosphate</name>
        <dbReference type="ChEBI" id="CHEBI:597326"/>
    </cofactor>
</comment>
<dbReference type="InterPro" id="IPR054542">
    <property type="entry name" value="Cys_met_metab_PP"/>
</dbReference>
<keyword evidence="2 3" id="KW-0663">Pyridoxal phosphate</keyword>
<dbReference type="InterPro" id="IPR006234">
    <property type="entry name" value="O-succ-hSer_sulfhydrylase"/>
</dbReference>
<evidence type="ECO:0000256" key="4">
    <source>
        <dbReference type="PIRSR" id="PIRSR001434-2"/>
    </source>
</evidence>
<keyword evidence="7" id="KW-1185">Reference proteome</keyword>
<proteinExistence type="inferred from homology"/>
<dbReference type="GO" id="GO:0071268">
    <property type="term" value="P:homocysteine biosynthetic process"/>
    <property type="evidence" value="ECO:0007669"/>
    <property type="project" value="InterPro"/>
</dbReference>
<dbReference type="OrthoDB" id="9805807at2"/>
<dbReference type="Gene3D" id="3.90.1150.10">
    <property type="entry name" value="Aspartate Aminotransferase, domain 1"/>
    <property type="match status" value="1"/>
</dbReference>
<comment type="function">
    <text evidence="3">Catalyzes the formation of L-homocysteine from O-succinyl-L-homoserine (OSHS) and hydrogen sulfide.</text>
</comment>
<dbReference type="FunFam" id="3.40.640.10:FF:000046">
    <property type="entry name" value="Cystathionine gamma-lyase"/>
    <property type="match status" value="1"/>
</dbReference>
<keyword evidence="3" id="KW-0808">Transferase</keyword>
<dbReference type="UniPathway" id="UPA00051">
    <property type="reaction ID" value="UER00449"/>
</dbReference>
<dbReference type="GO" id="GO:0016846">
    <property type="term" value="F:carbon-sulfur lyase activity"/>
    <property type="evidence" value="ECO:0007669"/>
    <property type="project" value="TreeGrafter"/>
</dbReference>
<evidence type="ECO:0000313" key="7">
    <source>
        <dbReference type="Proteomes" id="UP000197468"/>
    </source>
</evidence>
<comment type="pathway">
    <text evidence="3">Amino-acid biosynthesis; L-methionine biosynthesis via de novo pathway; L-homocysteine from O-succinyl-L-homoserine: step 1/1.</text>
</comment>
<accession>A0A246IV66</accession>
<dbReference type="PANTHER" id="PTHR11808:SF80">
    <property type="entry name" value="CYSTATHIONINE GAMMA-LYASE"/>
    <property type="match status" value="1"/>
</dbReference>
<dbReference type="GO" id="GO:0005737">
    <property type="term" value="C:cytoplasm"/>
    <property type="evidence" value="ECO:0007669"/>
    <property type="project" value="TreeGrafter"/>
</dbReference>
<dbReference type="RefSeq" id="WP_088387880.1">
    <property type="nucleotide sequence ID" value="NZ_NIOF01000018.1"/>
</dbReference>
<gene>
    <name evidence="3" type="primary">metZ</name>
    <name evidence="6" type="ORF">CDN99_24815</name>
</gene>
<protein>
    <recommendedName>
        <fullName evidence="3">O-succinylhomoserine sulfhydrylase</fullName>
        <shortName evidence="3">OSH sulfhydrylase</shortName>
        <shortName evidence="3">OSHS sulfhydrylase</shortName>
        <ecNumber evidence="3">2.5.1.-</ecNumber>
    </recommendedName>
</protein>
<dbReference type="GO" id="GO:0019346">
    <property type="term" value="P:transsulfuration"/>
    <property type="evidence" value="ECO:0007669"/>
    <property type="project" value="InterPro"/>
</dbReference>
<dbReference type="NCBIfam" id="TIGR01325">
    <property type="entry name" value="O_suc_HS_sulf"/>
    <property type="match status" value="1"/>
</dbReference>
<dbReference type="EC" id="2.5.1.-" evidence="3"/>
<dbReference type="InterPro" id="IPR015421">
    <property type="entry name" value="PyrdxlP-dep_Trfase_major"/>
</dbReference>
<evidence type="ECO:0000256" key="2">
    <source>
        <dbReference type="ARBA" id="ARBA00022898"/>
    </source>
</evidence>
<evidence type="ECO:0000256" key="5">
    <source>
        <dbReference type="RuleBase" id="RU362118"/>
    </source>
</evidence>
<comment type="caution">
    <text evidence="6">The sequence shown here is derived from an EMBL/GenBank/DDBJ whole genome shotgun (WGS) entry which is preliminary data.</text>
</comment>
<dbReference type="GO" id="GO:0030170">
    <property type="term" value="F:pyridoxal phosphate binding"/>
    <property type="evidence" value="ECO:0007669"/>
    <property type="project" value="UniProtKB-UniRule"/>
</dbReference>
<sequence length="418" mass="44667">MGADSPSTKKGGIPRVELPADARLDTLAVREGLPATPWGENSEALFLTSSFVHPDAATAARRFANEEEAFVYSRFSNPTVMMMERRLAALEGTEACIATSSGMSAIMLLVMGLLKSGDHVVCSRSVFGSTIKLLQGEFGKFGVQTTFVSQTDLTEWKDALRPNTRLLFAETPTNPLTEVCDVAALAEIAHGHGALLAVDNCFASPALQQPAKMGADFIIHSGTKYLDGQGRVIAGAICASTRFVDEVFTPVMRSVGMSLSPFNAWVVLKGMETLSVRMKAQTASAATLAAWLEAHPAIERVFYPGLKSHPQHELAMRQQGGQGGAVVSFIVRSDAERPDDRGRSAAFHVIDQTTICSITANLGDTKTTITHPASTSHGRLTEAQRQAAGITQGLIRVAVGLEDIEDIRADLARGLNSL</sequence>
<dbReference type="PROSITE" id="PS00868">
    <property type="entry name" value="CYS_MET_METAB_PP"/>
    <property type="match status" value="1"/>
</dbReference>
<keyword evidence="3" id="KW-0486">Methionine biosynthesis</keyword>
<comment type="catalytic activity">
    <reaction evidence="3">
        <text>O-succinyl-L-homoserine + hydrogen sulfide = L-homocysteine + succinate</text>
        <dbReference type="Rhea" id="RHEA:27826"/>
        <dbReference type="ChEBI" id="CHEBI:29919"/>
        <dbReference type="ChEBI" id="CHEBI:30031"/>
        <dbReference type="ChEBI" id="CHEBI:57661"/>
        <dbReference type="ChEBI" id="CHEBI:58199"/>
    </reaction>
</comment>
<dbReference type="Pfam" id="PF01053">
    <property type="entry name" value="Cys_Met_Meta_PP"/>
    <property type="match status" value="1"/>
</dbReference>
<dbReference type="AlphaFoldDB" id="A0A246IV66"/>
<dbReference type="InterPro" id="IPR015424">
    <property type="entry name" value="PyrdxlP-dep_Trfase"/>
</dbReference>
<dbReference type="GO" id="GO:0016765">
    <property type="term" value="F:transferase activity, transferring alkyl or aryl (other than methyl) groups"/>
    <property type="evidence" value="ECO:0007669"/>
    <property type="project" value="UniProtKB-UniRule"/>
</dbReference>
<dbReference type="PIRSF" id="PIRSF001434">
    <property type="entry name" value="CGS"/>
    <property type="match status" value="1"/>
</dbReference>
<evidence type="ECO:0000313" key="6">
    <source>
        <dbReference type="EMBL" id="OWQ84110.1"/>
    </source>
</evidence>
<dbReference type="InterPro" id="IPR015422">
    <property type="entry name" value="PyrdxlP-dep_Trfase_small"/>
</dbReference>
<dbReference type="InterPro" id="IPR000277">
    <property type="entry name" value="Cys/Met-Metab_PyrdxlP-dep_enz"/>
</dbReference>
<comment type="similarity">
    <text evidence="3">Belongs to the trans-sulfuration enzymes family. MetZ subfamily.</text>
</comment>
<organism evidence="6 7">
    <name type="scientific">Roseateles aquatilis</name>
    <dbReference type="NCBI Taxonomy" id="431061"/>
    <lineage>
        <taxon>Bacteria</taxon>
        <taxon>Pseudomonadati</taxon>
        <taxon>Pseudomonadota</taxon>
        <taxon>Betaproteobacteria</taxon>
        <taxon>Burkholderiales</taxon>
        <taxon>Sphaerotilaceae</taxon>
        <taxon>Roseateles</taxon>
    </lineage>
</organism>
<comment type="subunit">
    <text evidence="3">Homotetramer.</text>
</comment>
<dbReference type="GO" id="GO:0071266">
    <property type="term" value="P:'de novo' L-methionine biosynthetic process"/>
    <property type="evidence" value="ECO:0007669"/>
    <property type="project" value="UniProtKB-UniRule"/>
</dbReference>
<dbReference type="Proteomes" id="UP000197468">
    <property type="component" value="Unassembled WGS sequence"/>
</dbReference>
<dbReference type="HAMAP" id="MF_02056">
    <property type="entry name" value="MetZ"/>
    <property type="match status" value="1"/>
</dbReference>
<reference evidence="6 7" key="1">
    <citation type="journal article" date="2008" name="Int. J. Syst. Evol. Microbiol.">
        <title>Description of Roseateles aquatilis sp. nov. and Roseateles terrae sp. nov., in the class Betaproteobacteria, and emended description of the genus Roseateles.</title>
        <authorList>
            <person name="Gomila M."/>
            <person name="Bowien B."/>
            <person name="Falsen E."/>
            <person name="Moore E.R."/>
            <person name="Lalucat J."/>
        </authorList>
    </citation>
    <scope>NUCLEOTIDE SEQUENCE [LARGE SCALE GENOMIC DNA]</scope>
    <source>
        <strain evidence="6 7">CCUG 48205</strain>
    </source>
</reference>
<keyword evidence="3" id="KW-0028">Amino-acid biosynthesis</keyword>
<feature type="modified residue" description="N6-(pyridoxal phosphate)lysine" evidence="3 4">
    <location>
        <position position="224"/>
    </location>
</feature>
<dbReference type="Gene3D" id="3.40.640.10">
    <property type="entry name" value="Type I PLP-dependent aspartate aminotransferase-like (Major domain)"/>
    <property type="match status" value="1"/>
</dbReference>
<dbReference type="EMBL" id="NIOF01000018">
    <property type="protein sequence ID" value="OWQ84110.1"/>
    <property type="molecule type" value="Genomic_DNA"/>
</dbReference>
<dbReference type="PANTHER" id="PTHR11808">
    <property type="entry name" value="TRANS-SULFURATION ENZYME FAMILY MEMBER"/>
    <property type="match status" value="1"/>
</dbReference>